<gene>
    <name evidence="1" type="ORF">ABIC20_007126</name>
</gene>
<sequence>MDLRLDGFSRQNVIGGLILRRAPDRPERRNYLALDPTPDDIEIELEPCYGLDGLIRARSVAIAFEPGEPGGRDA</sequence>
<dbReference type="EMBL" id="JBEPNW010000005">
    <property type="protein sequence ID" value="MET3869741.1"/>
    <property type="molecule type" value="Genomic_DNA"/>
</dbReference>
<protein>
    <submittedName>
        <fullName evidence="1">Uncharacterized protein</fullName>
    </submittedName>
</protein>
<evidence type="ECO:0000313" key="1">
    <source>
        <dbReference type="EMBL" id="MET3869741.1"/>
    </source>
</evidence>
<name>A0ABV2NT78_9HYPH</name>
<accession>A0ABV2NT78</accession>
<comment type="caution">
    <text evidence="1">The sequence shown here is derived from an EMBL/GenBank/DDBJ whole genome shotgun (WGS) entry which is preliminary data.</text>
</comment>
<proteinExistence type="predicted"/>
<dbReference type="Proteomes" id="UP001549119">
    <property type="component" value="Unassembled WGS sequence"/>
</dbReference>
<organism evidence="1 2">
    <name type="scientific">Methylobacterium radiotolerans</name>
    <dbReference type="NCBI Taxonomy" id="31998"/>
    <lineage>
        <taxon>Bacteria</taxon>
        <taxon>Pseudomonadati</taxon>
        <taxon>Pseudomonadota</taxon>
        <taxon>Alphaproteobacteria</taxon>
        <taxon>Hyphomicrobiales</taxon>
        <taxon>Methylobacteriaceae</taxon>
        <taxon>Methylobacterium</taxon>
    </lineage>
</organism>
<evidence type="ECO:0000313" key="2">
    <source>
        <dbReference type="Proteomes" id="UP001549119"/>
    </source>
</evidence>
<dbReference type="RefSeq" id="WP_245364981.1">
    <property type="nucleotide sequence ID" value="NZ_JBEPNV010000003.1"/>
</dbReference>
<keyword evidence="2" id="KW-1185">Reference proteome</keyword>
<reference evidence="1 2" key="1">
    <citation type="submission" date="2024-06" db="EMBL/GenBank/DDBJ databases">
        <title>Genomics of switchgrass bacterial isolates.</title>
        <authorList>
            <person name="Shade A."/>
        </authorList>
    </citation>
    <scope>NUCLEOTIDE SEQUENCE [LARGE SCALE GENOMIC DNA]</scope>
    <source>
        <strain evidence="1 2">PvP084</strain>
    </source>
</reference>